<proteinExistence type="predicted"/>
<reference evidence="2 3" key="1">
    <citation type="submission" date="2024-09" db="EMBL/GenBank/DDBJ databases">
        <authorList>
            <person name="Sun Q."/>
            <person name="Mori K."/>
        </authorList>
    </citation>
    <scope>NUCLEOTIDE SEQUENCE [LARGE SCALE GENOMIC DNA]</scope>
    <source>
        <strain evidence="2 3">JCM 12520</strain>
    </source>
</reference>
<feature type="domain" description="N-acetyltransferase" evidence="1">
    <location>
        <begin position="2"/>
        <end position="175"/>
    </location>
</feature>
<accession>A0ABV5VXN1</accession>
<keyword evidence="2" id="KW-0808">Transferase</keyword>
<dbReference type="Pfam" id="PF13527">
    <property type="entry name" value="Acetyltransf_9"/>
    <property type="match status" value="1"/>
</dbReference>
<protein>
    <submittedName>
        <fullName evidence="2">GNAT family N-acetyltransferase</fullName>
        <ecNumber evidence="2">2.3.1.-</ecNumber>
    </submittedName>
</protein>
<sequence length="376" mass="40353">MAEIRLVAAEDMADAIRGSDAVFRDAEQISMGAAFPAVFSAALSQSFGAYEDGKLVSFMGLVPAVLRIGSARVPMFSIGSVFTLPDFRGHGYAGDMLQAVKEHVRDSGGALVYVSGNRSLYTRNQCHPFGAVDRYAIGPSHGEQLLQAGAGIVVRELSPTDWLHVHALAAARRVAYEQSVRELAELIASEAYASCLKLRHRTLVATKGGRVVAFAVVAMPDERGSKRTPFAVEWAGDTNALAALFGHTVASYGLPQLDVPVAWHEQELSEALSPVPSAAGRNTGTVHIADAERLFALLAPYWHTSAADDLPRIRTLEDHRYALTAEDGRTFELDSESLVSLLFDPIPSLPAALEARGAMRSQLPVPLPYAGGLNYV</sequence>
<keyword evidence="2" id="KW-0012">Acyltransferase</keyword>
<dbReference type="EC" id="2.3.1.-" evidence="2"/>
<dbReference type="GO" id="GO:0016746">
    <property type="term" value="F:acyltransferase activity"/>
    <property type="evidence" value="ECO:0007669"/>
    <property type="project" value="UniProtKB-KW"/>
</dbReference>
<evidence type="ECO:0000313" key="2">
    <source>
        <dbReference type="EMBL" id="MFB9753048.1"/>
    </source>
</evidence>
<gene>
    <name evidence="2" type="ORF">ACFFNY_15900</name>
</gene>
<name>A0ABV5VXN1_9BACL</name>
<dbReference type="EMBL" id="JBHMAG010000012">
    <property type="protein sequence ID" value="MFB9753048.1"/>
    <property type="molecule type" value="Genomic_DNA"/>
</dbReference>
<evidence type="ECO:0000259" key="1">
    <source>
        <dbReference type="PROSITE" id="PS51186"/>
    </source>
</evidence>
<dbReference type="InterPro" id="IPR016181">
    <property type="entry name" value="Acyl_CoA_acyltransferase"/>
</dbReference>
<keyword evidence="3" id="KW-1185">Reference proteome</keyword>
<dbReference type="CDD" id="cd04301">
    <property type="entry name" value="NAT_SF"/>
    <property type="match status" value="1"/>
</dbReference>
<organism evidence="2 3">
    <name type="scientific">Paenibacillus hodogayensis</name>
    <dbReference type="NCBI Taxonomy" id="279208"/>
    <lineage>
        <taxon>Bacteria</taxon>
        <taxon>Bacillati</taxon>
        <taxon>Bacillota</taxon>
        <taxon>Bacilli</taxon>
        <taxon>Bacillales</taxon>
        <taxon>Paenibacillaceae</taxon>
        <taxon>Paenibacillus</taxon>
    </lineage>
</organism>
<dbReference type="InterPro" id="IPR000182">
    <property type="entry name" value="GNAT_dom"/>
</dbReference>
<dbReference type="SUPFAM" id="SSF55729">
    <property type="entry name" value="Acyl-CoA N-acyltransferases (Nat)"/>
    <property type="match status" value="1"/>
</dbReference>
<dbReference type="Proteomes" id="UP001589619">
    <property type="component" value="Unassembled WGS sequence"/>
</dbReference>
<comment type="caution">
    <text evidence="2">The sequence shown here is derived from an EMBL/GenBank/DDBJ whole genome shotgun (WGS) entry which is preliminary data.</text>
</comment>
<dbReference type="PROSITE" id="PS51186">
    <property type="entry name" value="GNAT"/>
    <property type="match status" value="1"/>
</dbReference>
<dbReference type="Gene3D" id="3.40.630.30">
    <property type="match status" value="1"/>
</dbReference>
<dbReference type="RefSeq" id="WP_344902514.1">
    <property type="nucleotide sequence ID" value="NZ_BAAAYO010000001.1"/>
</dbReference>
<evidence type="ECO:0000313" key="3">
    <source>
        <dbReference type="Proteomes" id="UP001589619"/>
    </source>
</evidence>